<keyword evidence="7" id="KW-0677">Repeat</keyword>
<evidence type="ECO:0000313" key="16">
    <source>
        <dbReference type="Proteomes" id="UP000054937"/>
    </source>
</evidence>
<dbReference type="GO" id="GO:0000245">
    <property type="term" value="P:spliceosomal complex assembly"/>
    <property type="evidence" value="ECO:0007669"/>
    <property type="project" value="InterPro"/>
</dbReference>
<dbReference type="InterPro" id="IPR013083">
    <property type="entry name" value="Znf_RING/FYVE/PHD"/>
</dbReference>
<feature type="region of interest" description="Disordered" evidence="12">
    <location>
        <begin position="659"/>
        <end position="689"/>
    </location>
</feature>
<feature type="compositionally biased region" description="Polar residues" evidence="12">
    <location>
        <begin position="773"/>
        <end position="789"/>
    </location>
</feature>
<accession>A0A0V0QII5</accession>
<dbReference type="GO" id="GO:0060294">
    <property type="term" value="P:cilium movement involved in cell motility"/>
    <property type="evidence" value="ECO:0007669"/>
    <property type="project" value="TreeGrafter"/>
</dbReference>
<reference evidence="15 16" key="1">
    <citation type="journal article" date="2015" name="Sci. Rep.">
        <title>Genome of the facultative scuticociliatosis pathogen Pseudocohnilembus persalinus provides insight into its virulence through horizontal gene transfer.</title>
        <authorList>
            <person name="Xiong J."/>
            <person name="Wang G."/>
            <person name="Cheng J."/>
            <person name="Tian M."/>
            <person name="Pan X."/>
            <person name="Warren A."/>
            <person name="Jiang C."/>
            <person name="Yuan D."/>
            <person name="Miao W."/>
        </authorList>
    </citation>
    <scope>NUCLEOTIDE SEQUENCE [LARGE SCALE GENOMIC DNA]</scope>
    <source>
        <strain evidence="15">36N120E</strain>
    </source>
</reference>
<sequence length="1176" mass="136976">MSAEATNQNGGLIDQDEDYDKPLRARPWEQEHTNETVREIENFSVKPRPLIKMQFIKKRKEFGKNQKLVEIDGNEKMQEIKQTADPFNSQKNLVIDIGLQGSNRYQNTAIQTQWNRKINKTITVEDDIKRLQIPDDNQDLIRFIDNVQMEIESALQSNETIDIYQNDFDIMANEEMNFGNDSELSTQIKEWKNFTYPTKGFRTTCIQFQPNTNNYKTKLIAASFIQNLTFDDRVPHSYRSHKNFIVLWDYEDQHSIDPVMLLISPLEIMTFAFNPKDPMQVIAGAINGQIIMWDLKQSDKFQGLNQQKNKNKQNKEKGEAIEVQPLLMSFLQEPSNISAASSGSSADVIKKNVCSHKNPVLSLQWLPQGISLDKKSISSINSQSANEIPHQFATISCDGQILIWDNKFLDNKQKPLTDFTNFAWKAMFGIQLYRPQGGGQMGGAHIAFRKNQTTATLTGASDEGEVFFLDWQAKTNEEGEKQDMIQQFWQYQRNYRPAVGLDVSPFFEDIILSLHDFNFCVWKHGIEQPIFESNIVKGSQITCGCFSPSRPGVIMIGRSDGVLDIWDFLDQSHKETMQYQAGQKMLTCMRFNEQQINNLCIGNIDGNLTIIEIPSTLARKLGDEERTMREFWKREEQKVHYFQQRFDFREEAYKKEKAMQEKLLQQSDSQNKKEDENPENDDEKAEEEYQEFAQKYISEQILKETPVEPEDYLEEKQGLENIIGKMEKIQKRQKVQDNKYKVTEEKQLEREKYNDLLKQQLLQDLDESDQEQNGKQQNSENQLSQGNNQPRKDCPYLSTIKRNLIDFDFEKLCSISLNNLNVYACLICSKYYQGRGKGTHAYIHSLDYNHHIFINLHNGKVYCLPDNYEVDDPSLKDIKYNLQPTYSKEQIEQLDNNKNYSRALNGTKYYPGYVGLNNIKCTDYINVMIQSLCRVKDFRNFFLTFEAKSVGLFDFRTLLLKRFGELIRKIWNPKNFKGHVSPHELIQAIILKKDQSGYEAIPQISENKFLLLTLDIPETPLYEDGKTKQTVPNIPIAELLKKFDGITTHDSPENRKTYRIKKLPKYLVIHMKRFRNNNFFIEKNPTIITFPLTDLDMSPYLDSEEDNPPKAKYNLLVNTCHDGQAKGGVFKVHVKNKATNTWFEIQDLHLQEIFPQLVYVSESYIQIWERADDNEE</sequence>
<keyword evidence="4" id="KW-0507">mRNA processing</keyword>
<keyword evidence="5" id="KW-0479">Metal-binding</keyword>
<evidence type="ECO:0000256" key="4">
    <source>
        <dbReference type="ARBA" id="ARBA00022664"/>
    </source>
</evidence>
<dbReference type="InterPro" id="IPR001680">
    <property type="entry name" value="WD40_rpt"/>
</dbReference>
<dbReference type="InterPro" id="IPR028889">
    <property type="entry name" value="USP"/>
</dbReference>
<dbReference type="GO" id="GO:0016579">
    <property type="term" value="P:protein deubiquitination"/>
    <property type="evidence" value="ECO:0007669"/>
    <property type="project" value="InterPro"/>
</dbReference>
<gene>
    <name evidence="15" type="ORF">PPERSA_05751</name>
</gene>
<dbReference type="PROSITE" id="PS50271">
    <property type="entry name" value="ZF_UBP"/>
    <property type="match status" value="1"/>
</dbReference>
<dbReference type="GO" id="GO:0036159">
    <property type="term" value="P:inner dynein arm assembly"/>
    <property type="evidence" value="ECO:0007669"/>
    <property type="project" value="TreeGrafter"/>
</dbReference>
<dbReference type="InterPro" id="IPR038765">
    <property type="entry name" value="Papain-like_cys_pep_sf"/>
</dbReference>
<protein>
    <submittedName>
        <fullName evidence="15">WD40-repeat-containing domain</fullName>
    </submittedName>
</protein>
<dbReference type="InterPro" id="IPR001394">
    <property type="entry name" value="Peptidase_C19_UCH"/>
</dbReference>
<dbReference type="PANTHER" id="PTHR12442">
    <property type="entry name" value="DYNEIN INTERMEDIATE CHAIN"/>
    <property type="match status" value="1"/>
</dbReference>
<dbReference type="InterPro" id="IPR001607">
    <property type="entry name" value="Znf_UBP"/>
</dbReference>
<comment type="subcellular location">
    <subcellularLocation>
        <location evidence="1">Cytoplasm</location>
    </subcellularLocation>
</comment>
<dbReference type="InterPro" id="IPR050687">
    <property type="entry name" value="Dynein_IC"/>
</dbReference>
<evidence type="ECO:0000256" key="8">
    <source>
        <dbReference type="ARBA" id="ARBA00022771"/>
    </source>
</evidence>
<proteinExistence type="predicted"/>
<dbReference type="SMART" id="SM00320">
    <property type="entry name" value="WD40"/>
    <property type="match status" value="4"/>
</dbReference>
<dbReference type="Pfam" id="PF02148">
    <property type="entry name" value="zf-UBP"/>
    <property type="match status" value="1"/>
</dbReference>
<feature type="compositionally biased region" description="Acidic residues" evidence="12">
    <location>
        <begin position="676"/>
        <end position="689"/>
    </location>
</feature>
<dbReference type="OrthoDB" id="366230at2759"/>
<dbReference type="SUPFAM" id="SSF57850">
    <property type="entry name" value="RING/U-box"/>
    <property type="match status" value="1"/>
</dbReference>
<evidence type="ECO:0000259" key="14">
    <source>
        <dbReference type="PROSITE" id="PS50271"/>
    </source>
</evidence>
<feature type="domain" description="UBP-type" evidence="14">
    <location>
        <begin position="792"/>
        <end position="889"/>
    </location>
</feature>
<feature type="domain" description="USP" evidence="13">
    <location>
        <begin position="914"/>
        <end position="1171"/>
    </location>
</feature>
<evidence type="ECO:0000256" key="5">
    <source>
        <dbReference type="ARBA" id="ARBA00022723"/>
    </source>
</evidence>
<dbReference type="PROSITE" id="PS50235">
    <property type="entry name" value="USP_3"/>
    <property type="match status" value="1"/>
</dbReference>
<dbReference type="SUPFAM" id="SSF54001">
    <property type="entry name" value="Cysteine proteinases"/>
    <property type="match status" value="1"/>
</dbReference>
<dbReference type="GO" id="GO:0045504">
    <property type="term" value="F:dynein heavy chain binding"/>
    <property type="evidence" value="ECO:0007669"/>
    <property type="project" value="TreeGrafter"/>
</dbReference>
<dbReference type="GO" id="GO:0036156">
    <property type="term" value="C:inner dynein arm"/>
    <property type="evidence" value="ECO:0007669"/>
    <property type="project" value="TreeGrafter"/>
</dbReference>
<dbReference type="Gene3D" id="3.30.40.10">
    <property type="entry name" value="Zinc/RING finger domain, C3HC4 (zinc finger)"/>
    <property type="match status" value="1"/>
</dbReference>
<dbReference type="SUPFAM" id="SSF50978">
    <property type="entry name" value="WD40 repeat-like"/>
    <property type="match status" value="1"/>
</dbReference>
<dbReference type="SMART" id="SM00290">
    <property type="entry name" value="ZnF_UBP"/>
    <property type="match status" value="1"/>
</dbReference>
<keyword evidence="16" id="KW-1185">Reference proteome</keyword>
<evidence type="ECO:0000256" key="11">
    <source>
        <dbReference type="PROSITE-ProRule" id="PRU00502"/>
    </source>
</evidence>
<evidence type="ECO:0000256" key="12">
    <source>
        <dbReference type="SAM" id="MobiDB-lite"/>
    </source>
</evidence>
<dbReference type="GO" id="GO:0005681">
    <property type="term" value="C:spliceosomal complex"/>
    <property type="evidence" value="ECO:0007669"/>
    <property type="project" value="UniProtKB-KW"/>
</dbReference>
<keyword evidence="3" id="KW-0853">WD repeat</keyword>
<dbReference type="InterPro" id="IPR033809">
    <property type="entry name" value="USP39"/>
</dbReference>
<evidence type="ECO:0000259" key="13">
    <source>
        <dbReference type="PROSITE" id="PS50235"/>
    </source>
</evidence>
<keyword evidence="9" id="KW-0862">Zinc</keyword>
<dbReference type="EMBL" id="LDAU01000161">
    <property type="protein sequence ID" value="KRX01912.1"/>
    <property type="molecule type" value="Genomic_DNA"/>
</dbReference>
<dbReference type="InterPro" id="IPR015943">
    <property type="entry name" value="WD40/YVTN_repeat-like_dom_sf"/>
</dbReference>
<evidence type="ECO:0000256" key="3">
    <source>
        <dbReference type="ARBA" id="ARBA00022574"/>
    </source>
</evidence>
<evidence type="ECO:0000256" key="10">
    <source>
        <dbReference type="ARBA" id="ARBA00023187"/>
    </source>
</evidence>
<name>A0A0V0QII5_PSEPJ</name>
<dbReference type="Proteomes" id="UP000054937">
    <property type="component" value="Unassembled WGS sequence"/>
</dbReference>
<dbReference type="Gene3D" id="2.130.10.10">
    <property type="entry name" value="YVTN repeat-like/Quinoprotein amine dehydrogenase"/>
    <property type="match status" value="2"/>
</dbReference>
<feature type="region of interest" description="Disordered" evidence="12">
    <location>
        <begin position="766"/>
        <end position="792"/>
    </location>
</feature>
<dbReference type="CDD" id="cd02669">
    <property type="entry name" value="Peptidase_C19M"/>
    <property type="match status" value="1"/>
</dbReference>
<keyword evidence="10" id="KW-0508">mRNA splicing</keyword>
<evidence type="ECO:0000313" key="15">
    <source>
        <dbReference type="EMBL" id="KRX01912.1"/>
    </source>
</evidence>
<evidence type="ECO:0000256" key="2">
    <source>
        <dbReference type="ARBA" id="ARBA00022490"/>
    </source>
</evidence>
<comment type="caution">
    <text evidence="15">The sequence shown here is derived from an EMBL/GenBank/DDBJ whole genome shotgun (WGS) entry which is preliminary data.</text>
</comment>
<keyword evidence="2" id="KW-0963">Cytoplasm</keyword>
<dbReference type="PANTHER" id="PTHR12442:SF5">
    <property type="entry name" value="DYNEIN AXONEMAL INTERMEDIATE CHAIN 3"/>
    <property type="match status" value="1"/>
</dbReference>
<organism evidence="15 16">
    <name type="scientific">Pseudocohnilembus persalinus</name>
    <name type="common">Ciliate</name>
    <dbReference type="NCBI Taxonomy" id="266149"/>
    <lineage>
        <taxon>Eukaryota</taxon>
        <taxon>Sar</taxon>
        <taxon>Alveolata</taxon>
        <taxon>Ciliophora</taxon>
        <taxon>Intramacronucleata</taxon>
        <taxon>Oligohymenophorea</taxon>
        <taxon>Scuticociliatia</taxon>
        <taxon>Philasterida</taxon>
        <taxon>Pseudocohnilembidae</taxon>
        <taxon>Pseudocohnilembus</taxon>
    </lineage>
</organism>
<dbReference type="Pfam" id="PF00443">
    <property type="entry name" value="UCH"/>
    <property type="match status" value="1"/>
</dbReference>
<dbReference type="Gene3D" id="3.90.70.10">
    <property type="entry name" value="Cysteine proteinases"/>
    <property type="match status" value="2"/>
</dbReference>
<evidence type="ECO:0000256" key="9">
    <source>
        <dbReference type="ARBA" id="ARBA00022833"/>
    </source>
</evidence>
<dbReference type="InParanoid" id="A0A0V0QII5"/>
<dbReference type="GO" id="GO:0008270">
    <property type="term" value="F:zinc ion binding"/>
    <property type="evidence" value="ECO:0007669"/>
    <property type="project" value="UniProtKB-KW"/>
</dbReference>
<dbReference type="GO" id="GO:0045503">
    <property type="term" value="F:dynein light chain binding"/>
    <property type="evidence" value="ECO:0007669"/>
    <property type="project" value="TreeGrafter"/>
</dbReference>
<evidence type="ECO:0000256" key="1">
    <source>
        <dbReference type="ARBA" id="ARBA00004496"/>
    </source>
</evidence>
<keyword evidence="6" id="KW-0747">Spliceosome</keyword>
<dbReference type="GO" id="GO:0004843">
    <property type="term" value="F:cysteine-type deubiquitinase activity"/>
    <property type="evidence" value="ECO:0007669"/>
    <property type="project" value="InterPro"/>
</dbReference>
<dbReference type="InterPro" id="IPR036322">
    <property type="entry name" value="WD40_repeat_dom_sf"/>
</dbReference>
<evidence type="ECO:0000256" key="6">
    <source>
        <dbReference type="ARBA" id="ARBA00022728"/>
    </source>
</evidence>
<evidence type="ECO:0000256" key="7">
    <source>
        <dbReference type="ARBA" id="ARBA00022737"/>
    </source>
</evidence>
<dbReference type="AlphaFoldDB" id="A0A0V0QII5"/>
<keyword evidence="8 11" id="KW-0863">Zinc-finger</keyword>